<reference evidence="5" key="2">
    <citation type="submission" date="2025-09" db="UniProtKB">
        <authorList>
            <consortium name="Ensembl"/>
        </authorList>
    </citation>
    <scope>IDENTIFICATION</scope>
</reference>
<evidence type="ECO:0000313" key="6">
    <source>
        <dbReference type="Proteomes" id="UP000694545"/>
    </source>
</evidence>
<evidence type="ECO:0000256" key="2">
    <source>
        <dbReference type="SAM" id="MobiDB-lite"/>
    </source>
</evidence>
<dbReference type="PROSITE" id="PS50279">
    <property type="entry name" value="BPTI_KUNITZ_2"/>
    <property type="match status" value="1"/>
</dbReference>
<dbReference type="PRINTS" id="PR00003">
    <property type="entry name" value="4DISULPHCORE"/>
</dbReference>
<evidence type="ECO:0000259" key="4">
    <source>
        <dbReference type="PROSITE" id="PS51390"/>
    </source>
</evidence>
<evidence type="ECO:0000256" key="1">
    <source>
        <dbReference type="ARBA" id="ARBA00023157"/>
    </source>
</evidence>
<proteinExistence type="predicted"/>
<dbReference type="Pfam" id="PF00095">
    <property type="entry name" value="WAP"/>
    <property type="match status" value="2"/>
</dbReference>
<dbReference type="SMART" id="SM00131">
    <property type="entry name" value="KU"/>
    <property type="match status" value="1"/>
</dbReference>
<dbReference type="InterPro" id="IPR036645">
    <property type="entry name" value="Elafin-like_sf"/>
</dbReference>
<dbReference type="SMART" id="SM00217">
    <property type="entry name" value="WAP"/>
    <property type="match status" value="2"/>
</dbReference>
<dbReference type="PROSITE" id="PS00280">
    <property type="entry name" value="BPTI_KUNITZ_1"/>
    <property type="match status" value="1"/>
</dbReference>
<dbReference type="Ensembl" id="ENSVKKT00000014709.1">
    <property type="protein sequence ID" value="ENSVKKP00000014360.1"/>
    <property type="gene ID" value="ENSVKKG00000009877.1"/>
</dbReference>
<dbReference type="Pfam" id="PF00014">
    <property type="entry name" value="Kunitz_BPTI"/>
    <property type="match status" value="1"/>
</dbReference>
<dbReference type="SUPFAM" id="SSF57362">
    <property type="entry name" value="BPTI-like"/>
    <property type="match status" value="1"/>
</dbReference>
<dbReference type="Gene3D" id="4.10.410.10">
    <property type="entry name" value="Pancreatic trypsin inhibitor Kunitz domain"/>
    <property type="match status" value="1"/>
</dbReference>
<feature type="domain" description="BPTI/Kunitz inhibitor" evidence="3">
    <location>
        <begin position="82"/>
        <end position="132"/>
    </location>
</feature>
<evidence type="ECO:0000313" key="5">
    <source>
        <dbReference type="Ensembl" id="ENSVKKP00000014360.1"/>
    </source>
</evidence>
<dbReference type="InterPro" id="IPR036880">
    <property type="entry name" value="Kunitz_BPTI_sf"/>
</dbReference>
<dbReference type="PROSITE" id="PS51390">
    <property type="entry name" value="WAP"/>
    <property type="match status" value="2"/>
</dbReference>
<keyword evidence="1" id="KW-1015">Disulfide bond</keyword>
<protein>
    <recommendedName>
        <fullName evidence="7">WAP four-disulfide core domain protein 8</fullName>
    </recommendedName>
</protein>
<feature type="domain" description="WAP" evidence="4">
    <location>
        <begin position="136"/>
        <end position="183"/>
    </location>
</feature>
<organism evidence="5 6">
    <name type="scientific">Varanus komodoensis</name>
    <name type="common">Komodo dragon</name>
    <dbReference type="NCBI Taxonomy" id="61221"/>
    <lineage>
        <taxon>Eukaryota</taxon>
        <taxon>Metazoa</taxon>
        <taxon>Chordata</taxon>
        <taxon>Craniata</taxon>
        <taxon>Vertebrata</taxon>
        <taxon>Euteleostomi</taxon>
        <taxon>Lepidosauria</taxon>
        <taxon>Squamata</taxon>
        <taxon>Bifurcata</taxon>
        <taxon>Unidentata</taxon>
        <taxon>Episquamata</taxon>
        <taxon>Toxicofera</taxon>
        <taxon>Anguimorpha</taxon>
        <taxon>Paleoanguimorpha</taxon>
        <taxon>Varanoidea</taxon>
        <taxon>Varanidae</taxon>
        <taxon>Varanus</taxon>
    </lineage>
</organism>
<dbReference type="PANTHER" id="PTHR47769:SF1">
    <property type="entry name" value="WAP FOUR-DISULFIDE CORE DOMAIN PROTEIN 8"/>
    <property type="match status" value="1"/>
</dbReference>
<evidence type="ECO:0000259" key="3">
    <source>
        <dbReference type="PROSITE" id="PS50279"/>
    </source>
</evidence>
<dbReference type="AlphaFoldDB" id="A0A8D2KZ50"/>
<dbReference type="InterPro" id="IPR020901">
    <property type="entry name" value="Prtase_inh_Kunz-CS"/>
</dbReference>
<dbReference type="GO" id="GO:0005576">
    <property type="term" value="C:extracellular region"/>
    <property type="evidence" value="ECO:0007669"/>
    <property type="project" value="InterPro"/>
</dbReference>
<dbReference type="PRINTS" id="PR00759">
    <property type="entry name" value="BASICPTASE"/>
</dbReference>
<dbReference type="InterPro" id="IPR002223">
    <property type="entry name" value="Kunitz_BPTI"/>
</dbReference>
<dbReference type="GO" id="GO:0004867">
    <property type="term" value="F:serine-type endopeptidase inhibitor activity"/>
    <property type="evidence" value="ECO:0007669"/>
    <property type="project" value="InterPro"/>
</dbReference>
<dbReference type="Proteomes" id="UP000694545">
    <property type="component" value="Unplaced"/>
</dbReference>
<feature type="region of interest" description="Disordered" evidence="2">
    <location>
        <begin position="1"/>
        <end position="23"/>
    </location>
</feature>
<dbReference type="InterPro" id="IPR008197">
    <property type="entry name" value="WAP_dom"/>
</dbReference>
<dbReference type="SUPFAM" id="SSF57256">
    <property type="entry name" value="Elafin-like"/>
    <property type="match status" value="2"/>
</dbReference>
<keyword evidence="6" id="KW-1185">Reference proteome</keyword>
<reference evidence="5" key="1">
    <citation type="submission" date="2025-08" db="UniProtKB">
        <authorList>
            <consortium name="Ensembl"/>
        </authorList>
    </citation>
    <scope>IDENTIFICATION</scope>
</reference>
<accession>A0A8D2KZ50</accession>
<feature type="domain" description="WAP" evidence="4">
    <location>
        <begin position="27"/>
        <end position="78"/>
    </location>
</feature>
<dbReference type="PANTHER" id="PTHR47769">
    <property type="entry name" value="WAP FOUR-DISULFIDE CORE DOMAIN PROTEIN 8"/>
    <property type="match status" value="1"/>
</dbReference>
<evidence type="ECO:0008006" key="7">
    <source>
        <dbReference type="Google" id="ProtNLM"/>
    </source>
</evidence>
<dbReference type="Gene3D" id="4.10.75.10">
    <property type="entry name" value="Elafin-like"/>
    <property type="match status" value="2"/>
</dbReference>
<name>A0A8D2KZ50_VARKO</name>
<sequence length="212" mass="23168">MWTFRARAGKAAAPLPSPRSRRGASCLAEKPGVCPLALRGSLGPCPDPAPDSCREDGDCEDAQKCCSVGCRNACREPEEDVCRLPRDPGPCKAFRTRTFYNVTSKACERFQYGGCGGNKNNFVNPELCLRTSLCLRTEKPGSCPVFPAYVREPCEKLCKHDQDCLGALKCCSMMCSMVCLRPFPGERGACTWRPACSRTRQPCPLHSPPAPQ</sequence>